<evidence type="ECO:0008006" key="9">
    <source>
        <dbReference type="Google" id="ProtNLM"/>
    </source>
</evidence>
<reference evidence="7 8" key="1">
    <citation type="submission" date="2022-08" db="EMBL/GenBank/DDBJ databases">
        <title>Genome Sequence of the sulphate-reducing bacterium, Pseudodesulfovibrio sp. SYK.</title>
        <authorList>
            <person name="Kondo R."/>
            <person name="Kataoka T."/>
        </authorList>
    </citation>
    <scope>NUCLEOTIDE SEQUENCE [LARGE SCALE GENOMIC DNA]</scope>
    <source>
        <strain evidence="7 8">SYK</strain>
    </source>
</reference>
<proteinExistence type="predicted"/>
<feature type="transmembrane region" description="Helical" evidence="6">
    <location>
        <begin position="148"/>
        <end position="166"/>
    </location>
</feature>
<feature type="transmembrane region" description="Helical" evidence="6">
    <location>
        <begin position="12"/>
        <end position="34"/>
    </location>
</feature>
<feature type="transmembrane region" description="Helical" evidence="6">
    <location>
        <begin position="84"/>
        <end position="108"/>
    </location>
</feature>
<feature type="transmembrane region" description="Helical" evidence="6">
    <location>
        <begin position="114"/>
        <end position="136"/>
    </location>
</feature>
<dbReference type="RefSeq" id="WP_281762400.1">
    <property type="nucleotide sequence ID" value="NZ_AP026709.1"/>
</dbReference>
<keyword evidence="3 6" id="KW-0812">Transmembrane</keyword>
<evidence type="ECO:0000256" key="2">
    <source>
        <dbReference type="ARBA" id="ARBA00022475"/>
    </source>
</evidence>
<feature type="transmembrane region" description="Helical" evidence="6">
    <location>
        <begin position="40"/>
        <end position="63"/>
    </location>
</feature>
<keyword evidence="4 6" id="KW-1133">Transmembrane helix</keyword>
<gene>
    <name evidence="7" type="ORF">SYK_08640</name>
</gene>
<evidence type="ECO:0000256" key="5">
    <source>
        <dbReference type="ARBA" id="ARBA00023136"/>
    </source>
</evidence>
<name>A0ABN6RZV5_9BACT</name>
<accession>A0ABN6RZV5</accession>
<feature type="transmembrane region" description="Helical" evidence="6">
    <location>
        <begin position="293"/>
        <end position="310"/>
    </location>
</feature>
<feature type="transmembrane region" description="Helical" evidence="6">
    <location>
        <begin position="446"/>
        <end position="462"/>
    </location>
</feature>
<organism evidence="7 8">
    <name type="scientific">Pseudodesulfovibrio nedwellii</name>
    <dbReference type="NCBI Taxonomy" id="2973072"/>
    <lineage>
        <taxon>Bacteria</taxon>
        <taxon>Pseudomonadati</taxon>
        <taxon>Thermodesulfobacteriota</taxon>
        <taxon>Desulfovibrionia</taxon>
        <taxon>Desulfovibrionales</taxon>
        <taxon>Desulfovibrionaceae</taxon>
    </lineage>
</organism>
<dbReference type="PANTHER" id="PTHR30250">
    <property type="entry name" value="PST FAMILY PREDICTED COLANIC ACID TRANSPORTER"/>
    <property type="match status" value="1"/>
</dbReference>
<feature type="transmembrane region" description="Helical" evidence="6">
    <location>
        <begin position="359"/>
        <end position="381"/>
    </location>
</feature>
<keyword evidence="2" id="KW-1003">Cell membrane</keyword>
<dbReference type="PANTHER" id="PTHR30250:SF11">
    <property type="entry name" value="O-ANTIGEN TRANSPORTER-RELATED"/>
    <property type="match status" value="1"/>
</dbReference>
<dbReference type="Pfam" id="PF01943">
    <property type="entry name" value="Polysacc_synt"/>
    <property type="match status" value="1"/>
</dbReference>
<feature type="transmembrane region" description="Helical" evidence="6">
    <location>
        <begin position="330"/>
        <end position="352"/>
    </location>
</feature>
<sequence length="471" mass="52633">MASSNNSILKRFGYLLSAHWVREILQTVFMISLARHATETYGQFMLAINIGQLLLFATECGLNQHLSTMLARKEHFPTHILGQITFIKSIFMVIGWLAMLGFIFWQGYSAELRLIIIIIATGIALNGIGNSFYVACQVLGRQDIEGKTRGIAALIGYGYGIVALLLGAPSAIIALFKGLETLTNLIVTLKAFWTRIRKELHLKNIHNVWRIWREGLIFTAMAICAIFYNKINLFFLQNNAGAEGVAQYSATWQIVDGISIIVSSMLLGKVLFPLFTKYWNSDRNLFIGLARQSAAWLVAVALPVSYVLFIESDRIITIAYGSNYGSAILIQKQLVGCILFAFIHNLASYLMISMNYQRILLGMYITGLIINITACIFLTQYSPLSNAAYAILLTKGIMALMTVSFCQVALGLFTFKNICKQALAVGIAAAIHFSFSPILIREVVEFLTLIPLLFYAFCLYRKQQHNFVTSK</sequence>
<keyword evidence="8" id="KW-1185">Reference proteome</keyword>
<feature type="transmembrane region" description="Helical" evidence="6">
    <location>
        <begin position="422"/>
        <end position="440"/>
    </location>
</feature>
<evidence type="ECO:0000256" key="1">
    <source>
        <dbReference type="ARBA" id="ARBA00004651"/>
    </source>
</evidence>
<feature type="transmembrane region" description="Helical" evidence="6">
    <location>
        <begin position="387"/>
        <end position="415"/>
    </location>
</feature>
<feature type="transmembrane region" description="Helical" evidence="6">
    <location>
        <begin position="214"/>
        <end position="231"/>
    </location>
</feature>
<dbReference type="InterPro" id="IPR050833">
    <property type="entry name" value="Poly_Biosynth_Transport"/>
</dbReference>
<comment type="subcellular location">
    <subcellularLocation>
        <location evidence="1">Cell membrane</location>
        <topology evidence="1">Multi-pass membrane protein</topology>
    </subcellularLocation>
</comment>
<dbReference type="InterPro" id="IPR002797">
    <property type="entry name" value="Polysacc_synth"/>
</dbReference>
<evidence type="ECO:0000256" key="6">
    <source>
        <dbReference type="SAM" id="Phobius"/>
    </source>
</evidence>
<dbReference type="EMBL" id="AP026709">
    <property type="protein sequence ID" value="BDQ36504.1"/>
    <property type="molecule type" value="Genomic_DNA"/>
</dbReference>
<feature type="transmembrane region" description="Helical" evidence="6">
    <location>
        <begin position="172"/>
        <end position="193"/>
    </location>
</feature>
<evidence type="ECO:0000313" key="8">
    <source>
        <dbReference type="Proteomes" id="UP001317742"/>
    </source>
</evidence>
<evidence type="ECO:0000256" key="4">
    <source>
        <dbReference type="ARBA" id="ARBA00022989"/>
    </source>
</evidence>
<evidence type="ECO:0000256" key="3">
    <source>
        <dbReference type="ARBA" id="ARBA00022692"/>
    </source>
</evidence>
<dbReference type="Proteomes" id="UP001317742">
    <property type="component" value="Chromosome"/>
</dbReference>
<keyword evidence="5 6" id="KW-0472">Membrane</keyword>
<evidence type="ECO:0000313" key="7">
    <source>
        <dbReference type="EMBL" id="BDQ36504.1"/>
    </source>
</evidence>
<feature type="transmembrane region" description="Helical" evidence="6">
    <location>
        <begin position="251"/>
        <end position="272"/>
    </location>
</feature>
<protein>
    <recommendedName>
        <fullName evidence="9">Polysaccharide biosynthesis protein</fullName>
    </recommendedName>
</protein>